<feature type="region of interest" description="Disordered" evidence="1">
    <location>
        <begin position="691"/>
        <end position="740"/>
    </location>
</feature>
<name>A0AAV7ELB6_ARIFI</name>
<feature type="region of interest" description="Disordered" evidence="1">
    <location>
        <begin position="337"/>
        <end position="374"/>
    </location>
</feature>
<feature type="compositionally biased region" description="Polar residues" evidence="1">
    <location>
        <begin position="704"/>
        <end position="716"/>
    </location>
</feature>
<dbReference type="EMBL" id="JAINDJ010000004">
    <property type="protein sequence ID" value="KAG9448870.1"/>
    <property type="molecule type" value="Genomic_DNA"/>
</dbReference>
<dbReference type="PANTHER" id="PTHR35767:SF1">
    <property type="entry name" value="HAPLESS PROTEIN"/>
    <property type="match status" value="1"/>
</dbReference>
<feature type="compositionally biased region" description="Polar residues" evidence="1">
    <location>
        <begin position="89"/>
        <end position="100"/>
    </location>
</feature>
<feature type="compositionally biased region" description="Polar residues" evidence="1">
    <location>
        <begin position="1030"/>
        <end position="1057"/>
    </location>
</feature>
<evidence type="ECO:0000313" key="2">
    <source>
        <dbReference type="EMBL" id="KAG9448870.1"/>
    </source>
</evidence>
<evidence type="ECO:0000313" key="3">
    <source>
        <dbReference type="Proteomes" id="UP000825729"/>
    </source>
</evidence>
<gene>
    <name evidence="2" type="ORF">H6P81_008835</name>
</gene>
<feature type="region of interest" description="Disordered" evidence="1">
    <location>
        <begin position="406"/>
        <end position="435"/>
    </location>
</feature>
<feature type="compositionally biased region" description="Polar residues" evidence="1">
    <location>
        <begin position="343"/>
        <end position="352"/>
    </location>
</feature>
<evidence type="ECO:0000256" key="1">
    <source>
        <dbReference type="SAM" id="MobiDB-lite"/>
    </source>
</evidence>
<feature type="compositionally biased region" description="Basic and acidic residues" evidence="1">
    <location>
        <begin position="102"/>
        <end position="125"/>
    </location>
</feature>
<organism evidence="2 3">
    <name type="scientific">Aristolochia fimbriata</name>
    <name type="common">White veined hardy Dutchman's pipe vine</name>
    <dbReference type="NCBI Taxonomy" id="158543"/>
    <lineage>
        <taxon>Eukaryota</taxon>
        <taxon>Viridiplantae</taxon>
        <taxon>Streptophyta</taxon>
        <taxon>Embryophyta</taxon>
        <taxon>Tracheophyta</taxon>
        <taxon>Spermatophyta</taxon>
        <taxon>Magnoliopsida</taxon>
        <taxon>Magnoliidae</taxon>
        <taxon>Piperales</taxon>
        <taxon>Aristolochiaceae</taxon>
        <taxon>Aristolochia</taxon>
    </lineage>
</organism>
<keyword evidence="3" id="KW-1185">Reference proteome</keyword>
<feature type="region of interest" description="Disordered" evidence="1">
    <location>
        <begin position="450"/>
        <end position="662"/>
    </location>
</feature>
<dbReference type="PANTHER" id="PTHR35767">
    <property type="entry name" value="HAPLESS PROTEIN"/>
    <property type="match status" value="1"/>
</dbReference>
<feature type="compositionally biased region" description="Low complexity" evidence="1">
    <location>
        <begin position="609"/>
        <end position="621"/>
    </location>
</feature>
<feature type="compositionally biased region" description="Polar residues" evidence="1">
    <location>
        <begin position="1324"/>
        <end position="1339"/>
    </location>
</feature>
<feature type="region of interest" description="Disordered" evidence="1">
    <location>
        <begin position="82"/>
        <end position="235"/>
    </location>
</feature>
<reference evidence="2 3" key="1">
    <citation type="submission" date="2021-07" db="EMBL/GenBank/DDBJ databases">
        <title>The Aristolochia fimbriata genome: insights into angiosperm evolution, floral development and chemical biosynthesis.</title>
        <authorList>
            <person name="Jiao Y."/>
        </authorList>
    </citation>
    <scope>NUCLEOTIDE SEQUENCE [LARGE SCALE GENOMIC DNA]</scope>
    <source>
        <strain evidence="2">IBCAS-2021</strain>
        <tissue evidence="2">Leaf</tissue>
    </source>
</reference>
<feature type="compositionally biased region" description="Polar residues" evidence="1">
    <location>
        <begin position="1286"/>
        <end position="1305"/>
    </location>
</feature>
<dbReference type="Gene3D" id="3.30.160.60">
    <property type="entry name" value="Classic Zinc Finger"/>
    <property type="match status" value="1"/>
</dbReference>
<sequence>MLSVENLPDPSCSYKISGLKGDERATEKLALQEADPVQPGLFSIRHYVFTSRSKDIGTNWPFPPKFLQLCLKHGVKEILPPFEPPDSVRGQSSVTPSVSDRQAVRTEGEEKASTEVDNLDSDKDANGLLDVGVDDIEAKSSDPCVVENSEKDPTPFPQEDNQGDGKSGTVSKSSGLSEGGREEESTITVAAPVQAEPDSVVTERPCSSVPGINKKTQNPVVVSEKSRNSSEPQENKRRLIVKLGGVSEYSSRAEELVSNSSSVLDPMASKVCPVCKTFSSTSNTTLNAHIDQCLSEESTAKREVTQFDKPHKVKPRKKRSMVDICATAPRCTLEELERRNGLTRATDSSSAAPNEEAGTENKRPRWGPTDFCDEGNDSAVYVDSSGTKIRILSRFNDAPAPVVAEDRNILSGKKNPPGLRGSKTLKAKSQTKKFSSMKQYKGEVLKATEIHQAKNQEKGEPLSQLLKTRDPERATGPPGTLRQWVCSKRTGLSKKSGEKASIFRDPLHESNHPSIQRSHILRLSRRPENLLSSPKSKREETVLGSSTVVDNGEGMSQPSPESDVDMSSRGPTLPDSSASKVARSPGNYVSSPRSKRVEVDANIEDHHSSASARRISSLRKSGFPGQSSPPIKQNKWNEKRVASRNSCKVKRMDQSRPQTRQSLADELMGPRVKRLNKMHGINKKVKESVVEPPFSEASEGEKNVVSTPEGSSTFSGSEKLDSEAGGSLSFESDHSASSPNEVMVGEGASAIFPVGTVCEGAYCESEMSEDDGSANQSVMQSDSTHLNGNVLSAAASGSPMWVDHNPQRFYGHKEMGSHDYAAGTSSQIVELDPGVDEGSLSEAQNTGSDTDAMPMQGSELCLPSFEDMGYDVLHGNSSFAASTVQSAQDTERPRDTSTSPVSATSTDSPTGRRRSLSPSAVLDKVSGSSSNGTAELVEAVDKIHSSTTSFSFNLAGAERNMKLDRENLKITIPTNNVLQKISDDQPCCCSRKENVSRMYSEPQIFKQSTLPSRVVPKGKQVNLGIHNNRPENSTPFAASPSSRIDTPTSESPFTSNKLHLDTSRKLPNCGDFGLVSPSSSQLHSQSTSSPVLRLMGKNLMVVNKDEDEPVQLQKSSLGTTTDQSNSKYLTLLGFSGGNALNQDSSAIYHQSVDGSGVYSQDTCSLSSTFGGGLSSSFRGQNSSTELPMPPQEMWVGGFAGPALAYGYKGKYDSLVQQKRVVSRGFGSPSGFAYNAERSAPHQVTRSSREVIIIDDTPELDSDPSMRAGASGSRINQFGYGTIMSPSASNSRPGKAFSSYSTQSTFLREPPGPKPSFLMSCPGANATSTRLGNHESSGAFPQSPFLISSTGYLNSSTVYYTSSPK</sequence>
<feature type="compositionally biased region" description="Basic and acidic residues" evidence="1">
    <location>
        <begin position="595"/>
        <end position="608"/>
    </location>
</feature>
<accession>A0AAV7ELB6</accession>
<feature type="compositionally biased region" description="Basic and acidic residues" evidence="1">
    <location>
        <begin position="450"/>
        <end position="460"/>
    </location>
</feature>
<feature type="region of interest" description="Disordered" evidence="1">
    <location>
        <begin position="881"/>
        <end position="931"/>
    </location>
</feature>
<feature type="region of interest" description="Disordered" evidence="1">
    <location>
        <begin position="836"/>
        <end position="857"/>
    </location>
</feature>
<proteinExistence type="predicted"/>
<feature type="region of interest" description="Disordered" evidence="1">
    <location>
        <begin position="1025"/>
        <end position="1060"/>
    </location>
</feature>
<feature type="compositionally biased region" description="Basic and acidic residues" evidence="1">
    <location>
        <begin position="495"/>
        <end position="511"/>
    </location>
</feature>
<feature type="compositionally biased region" description="Polar residues" evidence="1">
    <location>
        <begin position="896"/>
        <end position="909"/>
    </location>
</feature>
<feature type="compositionally biased region" description="Basic and acidic residues" evidence="1">
    <location>
        <begin position="224"/>
        <end position="235"/>
    </location>
</feature>
<feature type="compositionally biased region" description="Polar residues" evidence="1">
    <location>
        <begin position="543"/>
        <end position="560"/>
    </location>
</feature>
<comment type="caution">
    <text evidence="2">The sequence shown here is derived from an EMBL/GenBank/DDBJ whole genome shotgun (WGS) entry which is preliminary data.</text>
</comment>
<protein>
    <submittedName>
        <fullName evidence="2">Uncharacterized protein</fullName>
    </submittedName>
</protein>
<feature type="region of interest" description="Disordered" evidence="1">
    <location>
        <begin position="1286"/>
        <end position="1339"/>
    </location>
</feature>
<dbReference type="Proteomes" id="UP000825729">
    <property type="component" value="Unassembled WGS sequence"/>
</dbReference>